<dbReference type="GO" id="GO:0008967">
    <property type="term" value="F:phosphoglycolate phosphatase activity"/>
    <property type="evidence" value="ECO:0007669"/>
    <property type="project" value="TreeGrafter"/>
</dbReference>
<keyword evidence="3 9" id="KW-0378">Hydrolase</keyword>
<feature type="binding site" evidence="9">
    <location>
        <position position="189"/>
    </location>
    <ligand>
        <name>Mg(2+)</name>
        <dbReference type="ChEBI" id="CHEBI:18420"/>
    </ligand>
</feature>
<dbReference type="NCBIfam" id="TIGR01422">
    <property type="entry name" value="phosphonatase"/>
    <property type="match status" value="1"/>
</dbReference>
<dbReference type="InterPro" id="IPR023198">
    <property type="entry name" value="PGP-like_dom2"/>
</dbReference>
<evidence type="ECO:0000256" key="1">
    <source>
        <dbReference type="ARBA" id="ARBA00011738"/>
    </source>
</evidence>
<accession>A0A2S9ZSJ3</accession>
<evidence type="ECO:0000313" key="10">
    <source>
        <dbReference type="EMBL" id="AYV24083.1"/>
    </source>
</evidence>
<evidence type="ECO:0000313" key="12">
    <source>
        <dbReference type="Proteomes" id="UP000238163"/>
    </source>
</evidence>
<dbReference type="InterPro" id="IPR050155">
    <property type="entry name" value="HAD-like_hydrolase_sf"/>
</dbReference>
<dbReference type="GO" id="GO:0006281">
    <property type="term" value="P:DNA repair"/>
    <property type="evidence" value="ECO:0007669"/>
    <property type="project" value="TreeGrafter"/>
</dbReference>
<dbReference type="SFLD" id="SFLDG01129">
    <property type="entry name" value="C1.5:_HAD__Beta-PGM__Phosphata"/>
    <property type="match status" value="1"/>
</dbReference>
<dbReference type="Proteomes" id="UP000238163">
    <property type="component" value="Unassembled WGS sequence"/>
</dbReference>
<dbReference type="PANTHER" id="PTHR43434">
    <property type="entry name" value="PHOSPHOGLYCOLATE PHOSPHATASE"/>
    <property type="match status" value="1"/>
</dbReference>
<dbReference type="HAMAP" id="MF_01375">
    <property type="entry name" value="PhnX"/>
    <property type="match status" value="1"/>
</dbReference>
<evidence type="ECO:0000256" key="2">
    <source>
        <dbReference type="ARBA" id="ARBA00022723"/>
    </source>
</evidence>
<evidence type="ECO:0000256" key="4">
    <source>
        <dbReference type="ARBA" id="ARBA00022842"/>
    </source>
</evidence>
<reference evidence="11 12" key="2">
    <citation type="submission" date="2018-03" db="EMBL/GenBank/DDBJ databases">
        <title>Genetic Diversity and Phenotypic Plasticity of AHL Mediated Quorum Sensing in Environmental Strains of Vibrio mediterranei.</title>
        <authorList>
            <person name="Lantoine F."/>
            <person name="Vouve F."/>
        </authorList>
    </citation>
    <scope>NUCLEOTIDE SEQUENCE [LARGE SCALE GENOMIC DNA]</scope>
    <source>
        <strain evidence="11 12">17LN0615E</strain>
    </source>
</reference>
<organism evidence="10 13">
    <name type="scientific">Vibrio mediterranei</name>
    <dbReference type="NCBI Taxonomy" id="689"/>
    <lineage>
        <taxon>Bacteria</taxon>
        <taxon>Pseudomonadati</taxon>
        <taxon>Pseudomonadota</taxon>
        <taxon>Gammaproteobacteria</taxon>
        <taxon>Vibrionales</taxon>
        <taxon>Vibrionaceae</taxon>
        <taxon>Vibrio</taxon>
    </lineage>
</organism>
<dbReference type="Pfam" id="PF00702">
    <property type="entry name" value="Hydrolase"/>
    <property type="match status" value="1"/>
</dbReference>
<dbReference type="Proteomes" id="UP000279760">
    <property type="component" value="Chromosome 2"/>
</dbReference>
<dbReference type="InterPro" id="IPR036412">
    <property type="entry name" value="HAD-like_sf"/>
</dbReference>
<proteinExistence type="inferred from homology"/>
<feature type="active site" description="Schiff-base intermediate with substrate" evidence="9">
    <location>
        <position position="55"/>
    </location>
</feature>
<comment type="function">
    <text evidence="7 9">Involved in phosphonate degradation.</text>
</comment>
<keyword evidence="12" id="KW-1185">Reference proteome</keyword>
<feature type="active site" description="Nucleophile" evidence="9">
    <location>
        <position position="13"/>
    </location>
</feature>
<dbReference type="NCBIfam" id="TIGR01509">
    <property type="entry name" value="HAD-SF-IA-v3"/>
    <property type="match status" value="1"/>
</dbReference>
<dbReference type="GeneID" id="64088209"/>
<evidence type="ECO:0000313" key="13">
    <source>
        <dbReference type="Proteomes" id="UP000279760"/>
    </source>
</evidence>
<dbReference type="SUPFAM" id="SSF56784">
    <property type="entry name" value="HAD-like"/>
    <property type="match status" value="1"/>
</dbReference>
<dbReference type="InterPro" id="IPR023214">
    <property type="entry name" value="HAD_sf"/>
</dbReference>
<evidence type="ECO:0000256" key="9">
    <source>
        <dbReference type="HAMAP-Rule" id="MF_01375"/>
    </source>
</evidence>
<dbReference type="InterPro" id="IPR006439">
    <property type="entry name" value="HAD-SF_hydro_IA"/>
</dbReference>
<dbReference type="PANTHER" id="PTHR43434:SF19">
    <property type="entry name" value="PHOSPHONOACETALDEHYDE HYDROLASE"/>
    <property type="match status" value="1"/>
</dbReference>
<feature type="binding site" evidence="9">
    <location>
        <position position="15"/>
    </location>
    <ligand>
        <name>Mg(2+)</name>
        <dbReference type="ChEBI" id="CHEBI:18420"/>
    </ligand>
</feature>
<gene>
    <name evidence="9" type="primary">phnX</name>
    <name evidence="11" type="ORF">COR51_04290</name>
    <name evidence="10" type="ORF">ECB94_22710</name>
</gene>
<protein>
    <recommendedName>
        <fullName evidence="8 9">Phosphonoacetaldehyde hydrolase</fullName>
        <shortName evidence="9">Phosphonatase</shortName>
        <ecNumber evidence="8 9">3.11.1.1</ecNumber>
    </recommendedName>
    <alternativeName>
        <fullName evidence="9">Phosphonoacetaldehyde phosphonohydrolase</fullName>
    </alternativeName>
</protein>
<dbReference type="RefSeq" id="WP_038226168.1">
    <property type="nucleotide sequence ID" value="NZ_CP033578.1"/>
</dbReference>
<dbReference type="Gene3D" id="1.10.150.240">
    <property type="entry name" value="Putative phosphatase, domain 2"/>
    <property type="match status" value="1"/>
</dbReference>
<dbReference type="InterPro" id="IPR006323">
    <property type="entry name" value="Phosphonoacetald_hydro"/>
</dbReference>
<reference evidence="10 13" key="3">
    <citation type="submission" date="2018-11" db="EMBL/GenBank/DDBJ databases">
        <title>Complete Genome Sequence of Vbrio mediterranei 117-T6: a Potential Pathogen Bacteria Isolated from the Conchocelis of Pyropia.</title>
        <authorList>
            <person name="Liu Q."/>
        </authorList>
    </citation>
    <scope>NUCLEOTIDE SEQUENCE [LARGE SCALE GENOMIC DNA]</scope>
    <source>
        <strain evidence="10 13">117-T6</strain>
    </source>
</reference>
<dbReference type="Gene3D" id="3.40.50.1000">
    <property type="entry name" value="HAD superfamily/HAD-like"/>
    <property type="match status" value="1"/>
</dbReference>
<evidence type="ECO:0000256" key="7">
    <source>
        <dbReference type="ARBA" id="ARBA00056573"/>
    </source>
</evidence>
<comment type="catalytic activity">
    <reaction evidence="6 9">
        <text>phosphonoacetaldehyde + H2O = acetaldehyde + phosphate + H(+)</text>
        <dbReference type="Rhea" id="RHEA:18905"/>
        <dbReference type="ChEBI" id="CHEBI:15343"/>
        <dbReference type="ChEBI" id="CHEBI:15377"/>
        <dbReference type="ChEBI" id="CHEBI:15378"/>
        <dbReference type="ChEBI" id="CHEBI:43474"/>
        <dbReference type="ChEBI" id="CHEBI:58383"/>
        <dbReference type="EC" id="3.11.1.1"/>
    </reaction>
</comment>
<dbReference type="SFLD" id="SFLDF00038">
    <property type="entry name" value="phosphonoacetaldehyde_hydrolas"/>
    <property type="match status" value="1"/>
</dbReference>
<comment type="cofactor">
    <cofactor evidence="9">
        <name>Mg(2+)</name>
        <dbReference type="ChEBI" id="CHEBI:18420"/>
    </cofactor>
    <text evidence="9">Binds 1 Mg(2+) ion per subunit.</text>
</comment>
<evidence type="ECO:0000256" key="6">
    <source>
        <dbReference type="ARBA" id="ARBA00052005"/>
    </source>
</evidence>
<keyword evidence="4 9" id="KW-0460">Magnesium</keyword>
<dbReference type="EMBL" id="NWTN01000002">
    <property type="protein sequence ID" value="PRQ68632.1"/>
    <property type="molecule type" value="Genomic_DNA"/>
</dbReference>
<name>A0A2S9ZSJ3_9VIBR</name>
<evidence type="ECO:0000256" key="5">
    <source>
        <dbReference type="ARBA" id="ARBA00023270"/>
    </source>
</evidence>
<dbReference type="AlphaFoldDB" id="A0A2S9ZSJ3"/>
<dbReference type="GO" id="GO:0000287">
    <property type="term" value="F:magnesium ion binding"/>
    <property type="evidence" value="ECO:0007669"/>
    <property type="project" value="UniProtKB-UniRule"/>
</dbReference>
<dbReference type="GO" id="GO:0019700">
    <property type="term" value="P:organic phosphonate catabolic process"/>
    <property type="evidence" value="ECO:0007669"/>
    <property type="project" value="InterPro"/>
</dbReference>
<evidence type="ECO:0000313" key="11">
    <source>
        <dbReference type="EMBL" id="PRQ68632.1"/>
    </source>
</evidence>
<evidence type="ECO:0000256" key="3">
    <source>
        <dbReference type="ARBA" id="ARBA00022801"/>
    </source>
</evidence>
<dbReference type="GO" id="GO:0050194">
    <property type="term" value="F:phosphonoacetaldehyde hydrolase activity"/>
    <property type="evidence" value="ECO:0007669"/>
    <property type="project" value="UniProtKB-UniRule"/>
</dbReference>
<dbReference type="FunFam" id="1.10.150.240:FF:000006">
    <property type="entry name" value="Phosphonoacetaldehyde hydrolase"/>
    <property type="match status" value="1"/>
</dbReference>
<comment type="subunit">
    <text evidence="1 9">Homodimer.</text>
</comment>
<comment type="similarity">
    <text evidence="9">Belongs to the HAD-like hydrolase superfamily. PhnX family.</text>
</comment>
<keyword evidence="5 9" id="KW-0704">Schiff base</keyword>
<feature type="binding site" evidence="9">
    <location>
        <position position="13"/>
    </location>
    <ligand>
        <name>Mg(2+)</name>
        <dbReference type="ChEBI" id="CHEBI:18420"/>
    </ligand>
</feature>
<sequence>MSNSSPIQAIVFDWAGTIVDFGSFAPTSIFVEAFKQGFDFDITLAEAREPMGIGKWDHIKAVGQLPEVKVRWVAQFGKEMSDSDVDAIYAAFMPLQKAKVADHAEPILNAVEVVNSFKDKGIKIGSCSGYPREVMDALIPVAADYGYKPDYVVATDDLPQGGRPAPFMALKNVIELGVGCVGACVKVDDAAPGIEEGHNAGMWTVGLLLSGNEAGLTFDEYQSADHATLNAARERARTKLGKASPHYLIDTIADLPDVVADIEKRLAAGERP</sequence>
<dbReference type="GO" id="GO:0005829">
    <property type="term" value="C:cytosol"/>
    <property type="evidence" value="ECO:0007669"/>
    <property type="project" value="TreeGrafter"/>
</dbReference>
<evidence type="ECO:0000256" key="8">
    <source>
        <dbReference type="ARBA" id="ARBA00066472"/>
    </source>
</evidence>
<keyword evidence="2 9" id="KW-0479">Metal-binding</keyword>
<dbReference type="SFLD" id="SFLDG01135">
    <property type="entry name" value="C1.5.6:_HAD__Beta-PGM__Phospha"/>
    <property type="match status" value="1"/>
</dbReference>
<reference evidence="11 12" key="1">
    <citation type="submission" date="2017-09" db="EMBL/GenBank/DDBJ databases">
        <authorList>
            <person name="Girard L."/>
            <person name="Lami R."/>
            <person name="Suzuki M."/>
            <person name="Baudart J."/>
        </authorList>
    </citation>
    <scope>NUCLEOTIDE SEQUENCE [LARGE SCALE GENOMIC DNA]</scope>
    <source>
        <strain evidence="11 12">17LN0615E</strain>
    </source>
</reference>
<dbReference type="SFLD" id="SFLDS00003">
    <property type="entry name" value="Haloacid_Dehalogenase"/>
    <property type="match status" value="1"/>
</dbReference>
<dbReference type="EC" id="3.11.1.1" evidence="8 9"/>
<dbReference type="EMBL" id="CP033578">
    <property type="protein sequence ID" value="AYV24083.1"/>
    <property type="molecule type" value="Genomic_DNA"/>
</dbReference>